<evidence type="ECO:0000256" key="2">
    <source>
        <dbReference type="ARBA" id="ARBA00022692"/>
    </source>
</evidence>
<comment type="subcellular location">
    <subcellularLocation>
        <location evidence="1">Cell membrane</location>
        <topology evidence="1">Multi-pass membrane protein</topology>
    </subcellularLocation>
</comment>
<accession>A0A497YA58</accession>
<keyword evidence="4 8" id="KW-0067">ATP-binding</keyword>
<keyword evidence="2" id="KW-0812">Transmembrane</keyword>
<dbReference type="GO" id="GO:0005886">
    <property type="term" value="C:plasma membrane"/>
    <property type="evidence" value="ECO:0007669"/>
    <property type="project" value="UniProtKB-SubCell"/>
</dbReference>
<keyword evidence="6" id="KW-0472">Membrane</keyword>
<reference evidence="8 10" key="1">
    <citation type="submission" date="2018-10" db="EMBL/GenBank/DDBJ databases">
        <title>Genomic Encyclopedia of Archaeal and Bacterial Type Strains, Phase II (KMG-II): from individual species to whole genera.</title>
        <authorList>
            <person name="Goeker M."/>
        </authorList>
    </citation>
    <scope>NUCLEOTIDE SEQUENCE [LARGE SCALE GENOMIC DNA]</scope>
    <source>
        <strain evidence="8 10">DSM 19624</strain>
    </source>
</reference>
<dbReference type="SUPFAM" id="SSF52540">
    <property type="entry name" value="P-loop containing nucleoside triphosphate hydrolases"/>
    <property type="match status" value="1"/>
</dbReference>
<evidence type="ECO:0000256" key="1">
    <source>
        <dbReference type="ARBA" id="ARBA00004651"/>
    </source>
</evidence>
<evidence type="ECO:0000256" key="6">
    <source>
        <dbReference type="ARBA" id="ARBA00023136"/>
    </source>
</evidence>
<sequence>MGLRWYSQVIFRHCTRLMLTNLQIQEAKVAYDRMYEFASIEPEVNINAAVENDEWTKDFEELEIKNLSFRFTGRKQLLKNVNLKVAKGKITALTGESGCGKSTILQVLQRFYFQETGSIIINGKFDLSNISVKSWRKIIAVVPQEVKLFNCSIIENICLSNKEEDLQLVAELCQHHGLLDYFNQFPQGLFTKVGEDGLSLSGGQKQIVALLRALFTKPQVLLLDEATAALDPKTENFILQLLLKLKEHMAILLVTHKESTAKIADEIYVVENGQANLVNKIYVA</sequence>
<proteinExistence type="predicted"/>
<evidence type="ECO:0000313" key="10">
    <source>
        <dbReference type="Proteomes" id="UP000273898"/>
    </source>
</evidence>
<dbReference type="Proteomes" id="UP000273898">
    <property type="component" value="Unassembled WGS sequence"/>
</dbReference>
<dbReference type="PANTHER" id="PTHR43394">
    <property type="entry name" value="ATP-DEPENDENT PERMEASE MDL1, MITOCHONDRIAL"/>
    <property type="match status" value="1"/>
</dbReference>
<evidence type="ECO:0000256" key="3">
    <source>
        <dbReference type="ARBA" id="ARBA00022741"/>
    </source>
</evidence>
<evidence type="ECO:0000313" key="8">
    <source>
        <dbReference type="EMBL" id="RLJ77828.1"/>
    </source>
</evidence>
<dbReference type="Gene3D" id="3.40.50.300">
    <property type="entry name" value="P-loop containing nucleotide triphosphate hydrolases"/>
    <property type="match status" value="1"/>
</dbReference>
<evidence type="ECO:0000313" key="9">
    <source>
        <dbReference type="EMBL" id="TFB32980.1"/>
    </source>
</evidence>
<dbReference type="EMBL" id="SOPX01000001">
    <property type="protein sequence ID" value="TFB32980.1"/>
    <property type="molecule type" value="Genomic_DNA"/>
</dbReference>
<name>A0A497YA58_9SPHI</name>
<dbReference type="Gene3D" id="1.20.1560.10">
    <property type="entry name" value="ABC transporter type 1, transmembrane domain"/>
    <property type="match status" value="1"/>
</dbReference>
<keyword evidence="11" id="KW-1185">Reference proteome</keyword>
<dbReference type="EMBL" id="RCCK01000011">
    <property type="protein sequence ID" value="RLJ77828.1"/>
    <property type="molecule type" value="Genomic_DNA"/>
</dbReference>
<evidence type="ECO:0000256" key="4">
    <source>
        <dbReference type="ARBA" id="ARBA00022840"/>
    </source>
</evidence>
<dbReference type="Proteomes" id="UP000297429">
    <property type="component" value="Unassembled WGS sequence"/>
</dbReference>
<gene>
    <name evidence="8" type="ORF">BCL90_2934</name>
    <name evidence="9" type="ORF">E3V97_02775</name>
</gene>
<feature type="domain" description="ABC transporter" evidence="7">
    <location>
        <begin position="62"/>
        <end position="283"/>
    </location>
</feature>
<dbReference type="InterPro" id="IPR003593">
    <property type="entry name" value="AAA+_ATPase"/>
</dbReference>
<dbReference type="Pfam" id="PF00005">
    <property type="entry name" value="ABC_tran"/>
    <property type="match status" value="1"/>
</dbReference>
<dbReference type="GO" id="GO:0016887">
    <property type="term" value="F:ATP hydrolysis activity"/>
    <property type="evidence" value="ECO:0007669"/>
    <property type="project" value="InterPro"/>
</dbReference>
<reference evidence="9 11" key="2">
    <citation type="submission" date="2019-03" db="EMBL/GenBank/DDBJ databases">
        <authorList>
            <person name="He R.-H."/>
        </authorList>
    </citation>
    <scope>NUCLEOTIDE SEQUENCE [LARGE SCALE GENOMIC DNA]</scope>
    <source>
        <strain evidence="9 11">DSM 19624</strain>
    </source>
</reference>
<evidence type="ECO:0000313" key="11">
    <source>
        <dbReference type="Proteomes" id="UP000297429"/>
    </source>
</evidence>
<dbReference type="PANTHER" id="PTHR43394:SF1">
    <property type="entry name" value="ATP-BINDING CASSETTE SUB-FAMILY B MEMBER 10, MITOCHONDRIAL"/>
    <property type="match status" value="1"/>
</dbReference>
<dbReference type="PROSITE" id="PS50893">
    <property type="entry name" value="ABC_TRANSPORTER_2"/>
    <property type="match status" value="1"/>
</dbReference>
<dbReference type="CDD" id="cd03228">
    <property type="entry name" value="ABCC_MRP_Like"/>
    <property type="match status" value="1"/>
</dbReference>
<organism evidence="8 10">
    <name type="scientific">Pedobacter alluvionis</name>
    <dbReference type="NCBI Taxonomy" id="475253"/>
    <lineage>
        <taxon>Bacteria</taxon>
        <taxon>Pseudomonadati</taxon>
        <taxon>Bacteroidota</taxon>
        <taxon>Sphingobacteriia</taxon>
        <taxon>Sphingobacteriales</taxon>
        <taxon>Sphingobacteriaceae</taxon>
        <taxon>Pedobacter</taxon>
    </lineage>
</organism>
<keyword evidence="5" id="KW-1133">Transmembrane helix</keyword>
<dbReference type="GO" id="GO:0015421">
    <property type="term" value="F:ABC-type oligopeptide transporter activity"/>
    <property type="evidence" value="ECO:0007669"/>
    <property type="project" value="TreeGrafter"/>
</dbReference>
<dbReference type="InterPro" id="IPR027417">
    <property type="entry name" value="P-loop_NTPase"/>
</dbReference>
<protein>
    <submittedName>
        <fullName evidence="9">ABC transporter ATP-binding protein</fullName>
    </submittedName>
    <submittedName>
        <fullName evidence="8">ATP-binding cassette subfamily B protein</fullName>
    </submittedName>
</protein>
<dbReference type="InterPro" id="IPR036640">
    <property type="entry name" value="ABC1_TM_sf"/>
</dbReference>
<evidence type="ECO:0000256" key="5">
    <source>
        <dbReference type="ARBA" id="ARBA00022989"/>
    </source>
</evidence>
<keyword evidence="3" id="KW-0547">Nucleotide-binding</keyword>
<dbReference type="InterPro" id="IPR003439">
    <property type="entry name" value="ABC_transporter-like_ATP-bd"/>
</dbReference>
<dbReference type="InterPro" id="IPR039421">
    <property type="entry name" value="Type_1_exporter"/>
</dbReference>
<dbReference type="GO" id="GO:0005524">
    <property type="term" value="F:ATP binding"/>
    <property type="evidence" value="ECO:0007669"/>
    <property type="project" value="UniProtKB-KW"/>
</dbReference>
<dbReference type="SMART" id="SM00382">
    <property type="entry name" value="AAA"/>
    <property type="match status" value="1"/>
</dbReference>
<dbReference type="OrthoDB" id="1291564at2"/>
<dbReference type="AlphaFoldDB" id="A0A497YA58"/>
<evidence type="ECO:0000259" key="7">
    <source>
        <dbReference type="PROSITE" id="PS50893"/>
    </source>
</evidence>
<comment type="caution">
    <text evidence="8">The sequence shown here is derived from an EMBL/GenBank/DDBJ whole genome shotgun (WGS) entry which is preliminary data.</text>
</comment>